<dbReference type="RefSeq" id="XP_028151622.1">
    <property type="nucleotide sequence ID" value="XM_028295821.1"/>
</dbReference>
<accession>A0A6P7GZN1</accession>
<dbReference type="AlphaFoldDB" id="A0A6P7GZN1"/>
<evidence type="ECO:0000313" key="1">
    <source>
        <dbReference type="RefSeq" id="XP_028151622.1"/>
    </source>
</evidence>
<proteinExistence type="predicted"/>
<feature type="non-terminal residue" evidence="1">
    <location>
        <position position="160"/>
    </location>
</feature>
<dbReference type="InParanoid" id="A0A6P7GZN1"/>
<organism evidence="1">
    <name type="scientific">Diabrotica virgifera virgifera</name>
    <name type="common">western corn rootworm</name>
    <dbReference type="NCBI Taxonomy" id="50390"/>
    <lineage>
        <taxon>Eukaryota</taxon>
        <taxon>Metazoa</taxon>
        <taxon>Ecdysozoa</taxon>
        <taxon>Arthropoda</taxon>
        <taxon>Hexapoda</taxon>
        <taxon>Insecta</taxon>
        <taxon>Pterygota</taxon>
        <taxon>Neoptera</taxon>
        <taxon>Endopterygota</taxon>
        <taxon>Coleoptera</taxon>
        <taxon>Polyphaga</taxon>
        <taxon>Cucujiformia</taxon>
        <taxon>Chrysomeloidea</taxon>
        <taxon>Chrysomelidae</taxon>
        <taxon>Galerucinae</taxon>
        <taxon>Diabroticina</taxon>
        <taxon>Diabroticites</taxon>
        <taxon>Diabrotica</taxon>
    </lineage>
</organism>
<gene>
    <name evidence="1" type="primary">LOC114345000</name>
</gene>
<sequence length="160" mass="18547">MRDIMNLAKDLINTVRESPKRMDIFKTILAVMPKKTGRIGLRPLCPTRWTMRASSMKQILNNYASLSEFFLSFSESGSCDAASKCSGYFEQMSKFKTLFLISLYSFVMSPIEEVNTQLQSPHITAPEVFSKLDCLRDVLQQKREEFETFWQNVVHDKPRM</sequence>
<name>A0A6P7GZN1_DIAVI</name>
<reference evidence="1" key="1">
    <citation type="submission" date="2025-08" db="UniProtKB">
        <authorList>
            <consortium name="RefSeq"/>
        </authorList>
    </citation>
    <scope>IDENTIFICATION</scope>
    <source>
        <tissue evidence="1">Whole insect</tissue>
    </source>
</reference>
<protein>
    <submittedName>
        <fullName evidence="1">Uncharacterized protein LOC114345000</fullName>
    </submittedName>
</protein>